<gene>
    <name evidence="2" type="ORF">Rhe02_94010</name>
</gene>
<keyword evidence="1" id="KW-1133">Transmembrane helix</keyword>
<keyword evidence="1" id="KW-0472">Membrane</keyword>
<dbReference type="EMBL" id="BONY01000128">
    <property type="protein sequence ID" value="GIH11334.1"/>
    <property type="molecule type" value="Genomic_DNA"/>
</dbReference>
<protein>
    <submittedName>
        <fullName evidence="2">Uncharacterized protein</fullName>
    </submittedName>
</protein>
<organism evidence="2 3">
    <name type="scientific">Rhizocola hellebori</name>
    <dbReference type="NCBI Taxonomy" id="1392758"/>
    <lineage>
        <taxon>Bacteria</taxon>
        <taxon>Bacillati</taxon>
        <taxon>Actinomycetota</taxon>
        <taxon>Actinomycetes</taxon>
        <taxon>Micromonosporales</taxon>
        <taxon>Micromonosporaceae</taxon>
        <taxon>Rhizocola</taxon>
    </lineage>
</organism>
<dbReference type="RefSeq" id="WP_203915051.1">
    <property type="nucleotide sequence ID" value="NZ_BONY01000128.1"/>
</dbReference>
<comment type="caution">
    <text evidence="2">The sequence shown here is derived from an EMBL/GenBank/DDBJ whole genome shotgun (WGS) entry which is preliminary data.</text>
</comment>
<dbReference type="AlphaFoldDB" id="A0A8J3VLC8"/>
<keyword evidence="3" id="KW-1185">Reference proteome</keyword>
<name>A0A8J3VLC8_9ACTN</name>
<proteinExistence type="predicted"/>
<feature type="transmembrane region" description="Helical" evidence="1">
    <location>
        <begin position="7"/>
        <end position="29"/>
    </location>
</feature>
<evidence type="ECO:0000313" key="2">
    <source>
        <dbReference type="EMBL" id="GIH11334.1"/>
    </source>
</evidence>
<accession>A0A8J3VLC8</accession>
<keyword evidence="1" id="KW-0812">Transmembrane</keyword>
<sequence length="155" mass="16677">MSTNNSRLWWIVGGAWALLLVGLGTWSAFNSPATVRDQSTVVSGKATIDRVVGQISDKLSEPWRLDDGGYQESTCSITPMRDGKSATRTVTLSGPDGSEQAELVRLADQFDSRIRSSGTQASSLYFDAGNFVAVRARDHGPGVIVVELKTGCRPE</sequence>
<evidence type="ECO:0000256" key="1">
    <source>
        <dbReference type="SAM" id="Phobius"/>
    </source>
</evidence>
<dbReference type="Proteomes" id="UP000612899">
    <property type="component" value="Unassembled WGS sequence"/>
</dbReference>
<reference evidence="2" key="1">
    <citation type="submission" date="2021-01" db="EMBL/GenBank/DDBJ databases">
        <title>Whole genome shotgun sequence of Rhizocola hellebori NBRC 109834.</title>
        <authorList>
            <person name="Komaki H."/>
            <person name="Tamura T."/>
        </authorList>
    </citation>
    <scope>NUCLEOTIDE SEQUENCE</scope>
    <source>
        <strain evidence="2">NBRC 109834</strain>
    </source>
</reference>
<evidence type="ECO:0000313" key="3">
    <source>
        <dbReference type="Proteomes" id="UP000612899"/>
    </source>
</evidence>